<dbReference type="InterPro" id="IPR018170">
    <property type="entry name" value="Aldo/ket_reductase_CS"/>
</dbReference>
<dbReference type="InterPro" id="IPR023210">
    <property type="entry name" value="NADP_OxRdtase_dom"/>
</dbReference>
<dbReference type="PRINTS" id="PR00069">
    <property type="entry name" value="ALDKETRDTASE"/>
</dbReference>
<dbReference type="InterPro" id="IPR020471">
    <property type="entry name" value="AKR"/>
</dbReference>
<reference evidence="7 8" key="1">
    <citation type="journal article" date="2018" name="Cell">
        <title>The Chara Genome: Secondary Complexity and Implications for Plant Terrestrialization.</title>
        <authorList>
            <person name="Nishiyama T."/>
            <person name="Sakayama H."/>
            <person name="Vries J.D."/>
            <person name="Buschmann H."/>
            <person name="Saint-Marcoux D."/>
            <person name="Ullrich K.K."/>
            <person name="Haas F.B."/>
            <person name="Vanderstraeten L."/>
            <person name="Becker D."/>
            <person name="Lang D."/>
            <person name="Vosolsobe S."/>
            <person name="Rombauts S."/>
            <person name="Wilhelmsson P.K.I."/>
            <person name="Janitza P."/>
            <person name="Kern R."/>
            <person name="Heyl A."/>
            <person name="Rumpler F."/>
            <person name="Villalobos L.I.A.C."/>
            <person name="Clay J.M."/>
            <person name="Skokan R."/>
            <person name="Toyoda A."/>
            <person name="Suzuki Y."/>
            <person name="Kagoshima H."/>
            <person name="Schijlen E."/>
            <person name="Tajeshwar N."/>
            <person name="Catarino B."/>
            <person name="Hetherington A.J."/>
            <person name="Saltykova A."/>
            <person name="Bonnot C."/>
            <person name="Breuninger H."/>
            <person name="Symeonidi A."/>
            <person name="Radhakrishnan G.V."/>
            <person name="Van Nieuwerburgh F."/>
            <person name="Deforce D."/>
            <person name="Chang C."/>
            <person name="Karol K.G."/>
            <person name="Hedrich R."/>
            <person name="Ulvskov P."/>
            <person name="Glockner G."/>
            <person name="Delwiche C.F."/>
            <person name="Petrasek J."/>
            <person name="Van de Peer Y."/>
            <person name="Friml J."/>
            <person name="Beilby M."/>
            <person name="Dolan L."/>
            <person name="Kohara Y."/>
            <person name="Sugano S."/>
            <person name="Fujiyama A."/>
            <person name="Delaux P.-M."/>
            <person name="Quint M."/>
            <person name="TheiBen G."/>
            <person name="Hagemann M."/>
            <person name="Harholt J."/>
            <person name="Dunand C."/>
            <person name="Zachgo S."/>
            <person name="Langdale J."/>
            <person name="Maumus F."/>
            <person name="Straeten D.V.D."/>
            <person name="Gould S.B."/>
            <person name="Rensing S.A."/>
        </authorList>
    </citation>
    <scope>NUCLEOTIDE SEQUENCE [LARGE SCALE GENOMIC DNA]</scope>
    <source>
        <strain evidence="7 8">S276</strain>
    </source>
</reference>
<dbReference type="STRING" id="69332.A0A388MET1"/>
<dbReference type="PROSITE" id="PS00063">
    <property type="entry name" value="ALDOKETO_REDUCTASE_3"/>
    <property type="match status" value="1"/>
</dbReference>
<dbReference type="PIRSF" id="PIRSF000097">
    <property type="entry name" value="AKR"/>
    <property type="match status" value="1"/>
</dbReference>
<comment type="similarity">
    <text evidence="1">Belongs to the aldo/keto reductase family.</text>
</comment>
<sequence>MTVGGDAKRFALNSGRFIPAIGLGTWKMTPEDAKSAVYKAVAHAGYRHVDCAWRYLNEQGVGQGLQAAFESGVVKREELFITSKVWMNFLAPEDVEACLRTSLRDLNLDYLDLYLIHWPLRAKRDESLGIDGQELVEFDMAATWRAMEDLVRKGLVKDIGVSNFSVKKLQKLLETAEIPPAVNQVETHPLWRNDKLLDFCKSQSIHVSAYSPLGSPDSIPILRANRPELHIDLMKDPTVVEVGKNIGKTAAQVLIRWGVQRGTSVLAKSVSLNRLKENIDVLDWELPQEDFERISTAYKHQARLLDGDIFIRETGLGPKSIDELWDGEL</sequence>
<dbReference type="FunFam" id="3.20.20.100:FF:000013">
    <property type="entry name" value="NADPH-dependent codeinone reductase 1-1"/>
    <property type="match status" value="1"/>
</dbReference>
<evidence type="ECO:0000256" key="3">
    <source>
        <dbReference type="PIRSR" id="PIRSR000097-1"/>
    </source>
</evidence>
<feature type="domain" description="NADP-dependent oxidoreductase" evidence="6">
    <location>
        <begin position="21"/>
        <end position="297"/>
    </location>
</feature>
<evidence type="ECO:0000256" key="4">
    <source>
        <dbReference type="PIRSR" id="PIRSR000097-2"/>
    </source>
</evidence>
<dbReference type="PROSITE" id="PS00798">
    <property type="entry name" value="ALDOKETO_REDUCTASE_1"/>
    <property type="match status" value="1"/>
</dbReference>
<evidence type="ECO:0000313" key="8">
    <source>
        <dbReference type="Proteomes" id="UP000265515"/>
    </source>
</evidence>
<accession>A0A388MET1</accession>
<feature type="binding site" evidence="4">
    <location>
        <position position="117"/>
    </location>
    <ligand>
        <name>substrate</name>
    </ligand>
</feature>
<dbReference type="PANTHER" id="PTHR11732">
    <property type="entry name" value="ALDO/KETO REDUCTASE"/>
    <property type="match status" value="1"/>
</dbReference>
<dbReference type="PROSITE" id="PS00062">
    <property type="entry name" value="ALDOKETO_REDUCTASE_2"/>
    <property type="match status" value="1"/>
</dbReference>
<comment type="caution">
    <text evidence="7">The sequence shown here is derived from an EMBL/GenBank/DDBJ whole genome shotgun (WGS) entry which is preliminary data.</text>
</comment>
<dbReference type="GO" id="GO:0016491">
    <property type="term" value="F:oxidoreductase activity"/>
    <property type="evidence" value="ECO:0007669"/>
    <property type="project" value="InterPro"/>
</dbReference>
<dbReference type="EMBL" id="BFEA01001217">
    <property type="protein sequence ID" value="GBG93061.1"/>
    <property type="molecule type" value="Genomic_DNA"/>
</dbReference>
<dbReference type="Gene3D" id="3.20.20.100">
    <property type="entry name" value="NADP-dependent oxidoreductase domain"/>
    <property type="match status" value="1"/>
</dbReference>
<evidence type="ECO:0000256" key="5">
    <source>
        <dbReference type="PIRSR" id="PIRSR000097-3"/>
    </source>
</evidence>
<evidence type="ECO:0000256" key="1">
    <source>
        <dbReference type="ARBA" id="ARBA00007905"/>
    </source>
</evidence>
<evidence type="ECO:0000259" key="6">
    <source>
        <dbReference type="Pfam" id="PF00248"/>
    </source>
</evidence>
<keyword evidence="2" id="KW-0521">NADP</keyword>
<dbReference type="Proteomes" id="UP000265515">
    <property type="component" value="Unassembled WGS sequence"/>
</dbReference>
<dbReference type="OMA" id="KLWPTDQ"/>
<dbReference type="AlphaFoldDB" id="A0A388MET1"/>
<gene>
    <name evidence="7" type="ORF">CBR_g58496</name>
</gene>
<protein>
    <recommendedName>
        <fullName evidence="6">NADP-dependent oxidoreductase domain-containing protein</fullName>
    </recommendedName>
</protein>
<dbReference type="OrthoDB" id="416253at2759"/>
<evidence type="ECO:0000256" key="2">
    <source>
        <dbReference type="ARBA" id="ARBA00022857"/>
    </source>
</evidence>
<proteinExistence type="inferred from homology"/>
<dbReference type="InterPro" id="IPR036812">
    <property type="entry name" value="NAD(P)_OxRdtase_dom_sf"/>
</dbReference>
<feature type="active site" description="Proton donor" evidence="3">
    <location>
        <position position="55"/>
    </location>
</feature>
<feature type="site" description="Lowers pKa of active site Tyr" evidence="5">
    <location>
        <position position="84"/>
    </location>
</feature>
<organism evidence="7 8">
    <name type="scientific">Chara braunii</name>
    <name type="common">Braun's stonewort</name>
    <dbReference type="NCBI Taxonomy" id="69332"/>
    <lineage>
        <taxon>Eukaryota</taxon>
        <taxon>Viridiplantae</taxon>
        <taxon>Streptophyta</taxon>
        <taxon>Charophyceae</taxon>
        <taxon>Charales</taxon>
        <taxon>Characeae</taxon>
        <taxon>Chara</taxon>
    </lineage>
</organism>
<name>A0A388MET1_CHABU</name>
<evidence type="ECO:0000313" key="7">
    <source>
        <dbReference type="EMBL" id="GBG93061.1"/>
    </source>
</evidence>
<dbReference type="Gramene" id="GBG93061">
    <property type="protein sequence ID" value="GBG93061"/>
    <property type="gene ID" value="CBR_g58496"/>
</dbReference>
<dbReference type="SUPFAM" id="SSF51430">
    <property type="entry name" value="NAD(P)-linked oxidoreductase"/>
    <property type="match status" value="1"/>
</dbReference>
<keyword evidence="8" id="KW-1185">Reference proteome</keyword>
<dbReference type="Pfam" id="PF00248">
    <property type="entry name" value="Aldo_ket_red"/>
    <property type="match status" value="1"/>
</dbReference>